<dbReference type="InterPro" id="IPR004045">
    <property type="entry name" value="Glutathione_S-Trfase_N"/>
</dbReference>
<dbReference type="Gene3D" id="1.20.1050.10">
    <property type="match status" value="1"/>
</dbReference>
<dbReference type="RefSeq" id="XP_002115393.1">
    <property type="nucleotide sequence ID" value="XM_002115357.1"/>
</dbReference>
<proteinExistence type="predicted"/>
<evidence type="ECO:0000313" key="4">
    <source>
        <dbReference type="EMBL" id="EDV22238.1"/>
    </source>
</evidence>
<evidence type="ECO:0008006" key="6">
    <source>
        <dbReference type="Google" id="ProtNLM"/>
    </source>
</evidence>
<dbReference type="GeneID" id="6756481"/>
<dbReference type="OrthoDB" id="4951845at2759"/>
<dbReference type="InterPro" id="IPR010987">
    <property type="entry name" value="Glutathione-S-Trfase_C-like"/>
</dbReference>
<feature type="domain" description="GST N-terminal" evidence="2">
    <location>
        <begin position="47"/>
        <end position="102"/>
    </location>
</feature>
<name>B3S5C4_TRIAD</name>
<dbReference type="STRING" id="10228.B3S5C4"/>
<feature type="signal peptide" evidence="1">
    <location>
        <begin position="1"/>
        <end position="24"/>
    </location>
</feature>
<dbReference type="Proteomes" id="UP000009022">
    <property type="component" value="Unassembled WGS sequence"/>
</dbReference>
<dbReference type="InterPro" id="IPR036249">
    <property type="entry name" value="Thioredoxin-like_sf"/>
</dbReference>
<dbReference type="PANTHER" id="PTHR11571:SF141">
    <property type="entry name" value="GLUTATHIONE S-TRANSFERASE"/>
    <property type="match status" value="1"/>
</dbReference>
<evidence type="ECO:0000256" key="1">
    <source>
        <dbReference type="SAM" id="SignalP"/>
    </source>
</evidence>
<evidence type="ECO:0000313" key="5">
    <source>
        <dbReference type="Proteomes" id="UP000009022"/>
    </source>
</evidence>
<dbReference type="Gene3D" id="3.40.30.10">
    <property type="entry name" value="Glutaredoxin"/>
    <property type="match status" value="1"/>
</dbReference>
<dbReference type="GO" id="GO:0006749">
    <property type="term" value="P:glutathione metabolic process"/>
    <property type="evidence" value="ECO:0000318"/>
    <property type="project" value="GO_Central"/>
</dbReference>
<dbReference type="eggNOG" id="KOG1695">
    <property type="taxonomic scope" value="Eukaryota"/>
</dbReference>
<dbReference type="InterPro" id="IPR036282">
    <property type="entry name" value="Glutathione-S-Trfase_C_sf"/>
</dbReference>
<dbReference type="HOGENOM" id="CLU_039475_2_1_1"/>
<feature type="chain" id="PRO_5002797340" description="GST C-terminal domain-containing protein" evidence="1">
    <location>
        <begin position="25"/>
        <end position="263"/>
    </location>
</feature>
<dbReference type="EMBL" id="DS985250">
    <property type="protein sequence ID" value="EDV22238.1"/>
    <property type="molecule type" value="Genomic_DNA"/>
</dbReference>
<dbReference type="KEGG" id="tad:TRIADDRAFT_64179"/>
<dbReference type="Pfam" id="PF14497">
    <property type="entry name" value="GST_C_3"/>
    <property type="match status" value="1"/>
</dbReference>
<dbReference type="SUPFAM" id="SSF52833">
    <property type="entry name" value="Thioredoxin-like"/>
    <property type="match status" value="1"/>
</dbReference>
<reference evidence="4 5" key="1">
    <citation type="journal article" date="2008" name="Nature">
        <title>The Trichoplax genome and the nature of placozoans.</title>
        <authorList>
            <person name="Srivastava M."/>
            <person name="Begovic E."/>
            <person name="Chapman J."/>
            <person name="Putnam N.H."/>
            <person name="Hellsten U."/>
            <person name="Kawashima T."/>
            <person name="Kuo A."/>
            <person name="Mitros T."/>
            <person name="Salamov A."/>
            <person name="Carpenter M.L."/>
            <person name="Signorovitch A.Y."/>
            <person name="Moreno M.A."/>
            <person name="Kamm K."/>
            <person name="Grimwood J."/>
            <person name="Schmutz J."/>
            <person name="Shapiro H."/>
            <person name="Grigoriev I.V."/>
            <person name="Buss L.W."/>
            <person name="Schierwater B."/>
            <person name="Dellaporta S.L."/>
            <person name="Rokhsar D.S."/>
        </authorList>
    </citation>
    <scope>NUCLEOTIDE SEQUENCE [LARGE SCALE GENOMIC DNA]</scope>
    <source>
        <strain evidence="4 5">Grell-BS-1999</strain>
    </source>
</reference>
<dbReference type="CTD" id="6756481"/>
<feature type="domain" description="GST C-terminal" evidence="3">
    <location>
        <begin position="116"/>
        <end position="255"/>
    </location>
</feature>
<dbReference type="GO" id="GO:0004364">
    <property type="term" value="F:glutathione transferase activity"/>
    <property type="evidence" value="ECO:0000318"/>
    <property type="project" value="GO_Central"/>
</dbReference>
<dbReference type="PANTHER" id="PTHR11571">
    <property type="entry name" value="GLUTATHIONE S-TRANSFERASE"/>
    <property type="match status" value="1"/>
</dbReference>
<keyword evidence="1" id="KW-0732">Signal</keyword>
<evidence type="ECO:0000259" key="3">
    <source>
        <dbReference type="PROSITE" id="PS50405"/>
    </source>
</evidence>
<dbReference type="PROSITE" id="PS50404">
    <property type="entry name" value="GST_NTER"/>
    <property type="match status" value="1"/>
</dbReference>
<evidence type="ECO:0000259" key="2">
    <source>
        <dbReference type="PROSITE" id="PS50404"/>
    </source>
</evidence>
<dbReference type="InterPro" id="IPR050213">
    <property type="entry name" value="GST_superfamily"/>
</dbReference>
<dbReference type="InParanoid" id="B3S5C4"/>
<dbReference type="CDD" id="cd03192">
    <property type="entry name" value="GST_C_Sigma_like"/>
    <property type="match status" value="1"/>
</dbReference>
<gene>
    <name evidence="4" type="ORF">TRIADDRAFT_64179</name>
</gene>
<dbReference type="SUPFAM" id="SSF47616">
    <property type="entry name" value="GST C-terminal domain-like"/>
    <property type="match status" value="1"/>
</dbReference>
<dbReference type="PhylomeDB" id="B3S5C4"/>
<protein>
    <recommendedName>
        <fullName evidence="6">GST C-terminal domain-containing protein</fullName>
    </recommendedName>
</protein>
<dbReference type="FunFam" id="3.40.30.10:FF:000678">
    <property type="entry name" value="Glutathione S-transferase P 1"/>
    <property type="match status" value="1"/>
</dbReference>
<organism evidence="4 5">
    <name type="scientific">Trichoplax adhaerens</name>
    <name type="common">Trichoplax reptans</name>
    <dbReference type="NCBI Taxonomy" id="10228"/>
    <lineage>
        <taxon>Eukaryota</taxon>
        <taxon>Metazoa</taxon>
        <taxon>Placozoa</taxon>
        <taxon>Uniplacotomia</taxon>
        <taxon>Trichoplacea</taxon>
        <taxon>Trichoplacidae</taxon>
        <taxon>Trichoplax</taxon>
    </lineage>
</organism>
<dbReference type="PROSITE" id="PS50405">
    <property type="entry name" value="GST_CTER"/>
    <property type="match status" value="1"/>
</dbReference>
<accession>B3S5C4</accession>
<dbReference type="InterPro" id="IPR004046">
    <property type="entry name" value="GST_C"/>
</dbReference>
<dbReference type="AlphaFoldDB" id="B3S5C4"/>
<sequence>MSAATLVVVLIASLIALHYTGHEALVSKTVSRLVHGKAGCFPIKDIKHVKLHYFAGRGRGEAMRLLMNDYNISYSEMGYTRETWPNAKQEGLKSGLYLFGQVILRYLGRSVGLDCECDELDYCNMIAAGIEDMGKQLSKIMYDPSFSVAMRDEYLKSTLPTWLGYFERLIPSQSTNSQKQSDYIIHGHLTWVDYLLVAALDANIEFGQFLLPGDSPDQAKTDVLKPFPKLAQYYNSMFNRPAVIDYLKSDKRYPFKLPYMPKK</sequence>
<keyword evidence="5" id="KW-1185">Reference proteome</keyword>
<dbReference type="OMA" id="ATGMECD"/>